<keyword evidence="11" id="KW-1185">Reference proteome</keyword>
<dbReference type="SUPFAM" id="SSF140959">
    <property type="entry name" value="Indolic compounds 2,3-dioxygenase-like"/>
    <property type="match status" value="1"/>
</dbReference>
<feature type="binding site" evidence="9">
    <location>
        <position position="244"/>
    </location>
    <ligand>
        <name>substrate</name>
    </ligand>
</feature>
<dbReference type="InterPro" id="IPR037217">
    <property type="entry name" value="Trp/Indoleamine_2_3_dOase-like"/>
</dbReference>
<comment type="caution">
    <text evidence="10">The sequence shown here is derived from an EMBL/GenBank/DDBJ whole genome shotgun (WGS) entry which is preliminary data.</text>
</comment>
<dbReference type="PANTHER" id="PTHR10138">
    <property type="entry name" value="TRYPTOPHAN 2,3-DIOXYGENASE"/>
    <property type="match status" value="1"/>
</dbReference>
<dbReference type="GO" id="GO:0046872">
    <property type="term" value="F:metal ion binding"/>
    <property type="evidence" value="ECO:0007669"/>
    <property type="project" value="UniProtKB-KW"/>
</dbReference>
<dbReference type="HAMAP" id="MF_01972">
    <property type="entry name" value="T23O"/>
    <property type="match status" value="1"/>
</dbReference>
<dbReference type="InterPro" id="IPR017485">
    <property type="entry name" value="Trp_2-3-dOase_bac"/>
</dbReference>
<evidence type="ECO:0000256" key="3">
    <source>
        <dbReference type="ARBA" id="ARBA00022723"/>
    </source>
</evidence>
<dbReference type="EC" id="1.13.11.11" evidence="9"/>
<dbReference type="Pfam" id="PF03301">
    <property type="entry name" value="Trp_dioxygenase"/>
    <property type="match status" value="2"/>
</dbReference>
<evidence type="ECO:0000313" key="10">
    <source>
        <dbReference type="EMBL" id="GGK52070.1"/>
    </source>
</evidence>
<dbReference type="EMBL" id="BMMF01000016">
    <property type="protein sequence ID" value="GGK52070.1"/>
    <property type="molecule type" value="Genomic_DNA"/>
</dbReference>
<comment type="cofactor">
    <cofactor evidence="9">
        <name>heme</name>
        <dbReference type="ChEBI" id="CHEBI:30413"/>
    </cofactor>
    <text evidence="9">Binds 1 heme group per subunit.</text>
</comment>
<evidence type="ECO:0000256" key="7">
    <source>
        <dbReference type="ARBA" id="ARBA00023079"/>
    </source>
</evidence>
<keyword evidence="6 9" id="KW-0408">Iron</keyword>
<comment type="subunit">
    <text evidence="1 9">Homotetramer.</text>
</comment>
<sequence length="272" mass="31318">MADDGVKTDFSNDMSYGDYLGLDTLLAAQHPLSAEHDEPLFIAIHQVQELWMKLFIHELDAAISAVRGDRLRQAFKALARCGRIQEQLVSAWDVLSTMTPADYLAFRERLGASSGFQSFQYRMIEFKLGAKAEGMLEPHAHDPARHDPLRAAFEAPSIYDEAIRLLARRGLPVPADRLTRDVTKRHEYDPELESVWEEVYRRSEAFFDLYELAEELVDLEDLMRQWRFRHVTTVERIIGFRRGTGGSAGVSYLKSVLEKPFFPELWQLRTKL</sequence>
<dbReference type="Gene3D" id="1.20.58.480">
    <property type="match status" value="1"/>
</dbReference>
<keyword evidence="2 9" id="KW-0349">Heme</keyword>
<evidence type="ECO:0000256" key="1">
    <source>
        <dbReference type="ARBA" id="ARBA00011881"/>
    </source>
</evidence>
<organism evidence="10 11">
    <name type="scientific">Salinarimonas ramus</name>
    <dbReference type="NCBI Taxonomy" id="690164"/>
    <lineage>
        <taxon>Bacteria</taxon>
        <taxon>Pseudomonadati</taxon>
        <taxon>Pseudomonadota</taxon>
        <taxon>Alphaproteobacteria</taxon>
        <taxon>Hyphomicrobiales</taxon>
        <taxon>Salinarimonadaceae</taxon>
        <taxon>Salinarimonas</taxon>
    </lineage>
</organism>
<comment type="catalytic activity">
    <reaction evidence="8 9">
        <text>L-tryptophan + O2 = N-formyl-L-kynurenine</text>
        <dbReference type="Rhea" id="RHEA:24536"/>
        <dbReference type="ChEBI" id="CHEBI:15379"/>
        <dbReference type="ChEBI" id="CHEBI:57912"/>
        <dbReference type="ChEBI" id="CHEBI:58629"/>
        <dbReference type="EC" id="1.13.11.11"/>
    </reaction>
</comment>
<feature type="binding site" evidence="9">
    <location>
        <position position="103"/>
    </location>
    <ligand>
        <name>substrate</name>
    </ligand>
</feature>
<evidence type="ECO:0000256" key="8">
    <source>
        <dbReference type="ARBA" id="ARBA00050412"/>
    </source>
</evidence>
<dbReference type="GO" id="GO:0019442">
    <property type="term" value="P:L-tryptophan catabolic process to acetyl-CoA"/>
    <property type="evidence" value="ECO:0007669"/>
    <property type="project" value="TreeGrafter"/>
</dbReference>
<evidence type="ECO:0000256" key="2">
    <source>
        <dbReference type="ARBA" id="ARBA00022617"/>
    </source>
</evidence>
<comment type="caution">
    <text evidence="9">Lacks conserved residue(s) required for the propagation of feature annotation.</text>
</comment>
<dbReference type="PANTHER" id="PTHR10138:SF0">
    <property type="entry name" value="TRYPTOPHAN 2,3-DIOXYGENASE"/>
    <property type="match status" value="1"/>
</dbReference>
<feature type="binding site" description="axial binding residue" evidence="9">
    <location>
        <position position="230"/>
    </location>
    <ligand>
        <name>heme</name>
        <dbReference type="ChEBI" id="CHEBI:30413"/>
    </ligand>
    <ligandPart>
        <name>Fe</name>
        <dbReference type="ChEBI" id="CHEBI:18248"/>
    </ligandPart>
</feature>
<proteinExistence type="inferred from homology"/>
<dbReference type="GO" id="GO:0004833">
    <property type="term" value="F:L-tryptophan 2,3-dioxygenase activity"/>
    <property type="evidence" value="ECO:0007669"/>
    <property type="project" value="UniProtKB-UniRule"/>
</dbReference>
<evidence type="ECO:0000313" key="11">
    <source>
        <dbReference type="Proteomes" id="UP000600449"/>
    </source>
</evidence>
<dbReference type="AlphaFoldDB" id="A0A917QIF1"/>
<reference evidence="10 11" key="1">
    <citation type="journal article" date="2014" name="Int. J. Syst. Evol. Microbiol.">
        <title>Complete genome sequence of Corynebacterium casei LMG S-19264T (=DSM 44701T), isolated from a smear-ripened cheese.</title>
        <authorList>
            <consortium name="US DOE Joint Genome Institute (JGI-PGF)"/>
            <person name="Walter F."/>
            <person name="Albersmeier A."/>
            <person name="Kalinowski J."/>
            <person name="Ruckert C."/>
        </authorList>
    </citation>
    <scope>NUCLEOTIDE SEQUENCE [LARGE SCALE GENOMIC DNA]</scope>
    <source>
        <strain evidence="10 11">CGMCC 1.9161</strain>
    </source>
</reference>
<keyword evidence="7 9" id="KW-0823">Tryptophan catabolism</keyword>
<dbReference type="NCBIfam" id="TIGR03036">
    <property type="entry name" value="trp_2_3_diox"/>
    <property type="match status" value="1"/>
</dbReference>
<dbReference type="RefSeq" id="WP_188915416.1">
    <property type="nucleotide sequence ID" value="NZ_BMMF01000016.1"/>
</dbReference>
<dbReference type="FunFam" id="1.20.58.480:FF:000001">
    <property type="entry name" value="Tryptophan 2,3-dioxygenase"/>
    <property type="match status" value="1"/>
</dbReference>
<keyword evidence="4 9" id="KW-0223">Dioxygenase</keyword>
<dbReference type="Proteomes" id="UP000600449">
    <property type="component" value="Unassembled WGS sequence"/>
</dbReference>
<evidence type="ECO:0000256" key="4">
    <source>
        <dbReference type="ARBA" id="ARBA00022964"/>
    </source>
</evidence>
<evidence type="ECO:0000256" key="5">
    <source>
        <dbReference type="ARBA" id="ARBA00023002"/>
    </source>
</evidence>
<evidence type="ECO:0000256" key="6">
    <source>
        <dbReference type="ARBA" id="ARBA00023004"/>
    </source>
</evidence>
<dbReference type="InterPro" id="IPR004981">
    <property type="entry name" value="Trp_2_3_dOase"/>
</dbReference>
<evidence type="ECO:0000256" key="9">
    <source>
        <dbReference type="HAMAP-Rule" id="MF_01972"/>
    </source>
</evidence>
<gene>
    <name evidence="9 10" type="primary">kynA</name>
    <name evidence="10" type="ORF">GCM10011322_43830</name>
</gene>
<feature type="binding site" evidence="9">
    <location>
        <position position="107"/>
    </location>
    <ligand>
        <name>substrate</name>
    </ligand>
</feature>
<protein>
    <recommendedName>
        <fullName evidence="9">Tryptophan 2,3-dioxygenase</fullName>
        <shortName evidence="9">TDO</shortName>
        <ecNumber evidence="9">1.13.11.11</ecNumber>
    </recommendedName>
    <alternativeName>
        <fullName evidence="9">Tryptamin 2,3-dioxygenase</fullName>
    </alternativeName>
    <alternativeName>
        <fullName evidence="9">Tryptophan oxygenase</fullName>
        <shortName evidence="9">TO</shortName>
        <shortName evidence="9">TRPO</shortName>
    </alternativeName>
    <alternativeName>
        <fullName evidence="9">Tryptophan pyrrolase</fullName>
    </alternativeName>
    <alternativeName>
        <fullName evidence="9">Tryptophanase</fullName>
    </alternativeName>
</protein>
<keyword evidence="3 9" id="KW-0479">Metal-binding</keyword>
<name>A0A917QIF1_9HYPH</name>
<accession>A0A917QIF1</accession>
<comment type="similarity">
    <text evidence="9">Belongs to the tryptophan 2,3-dioxygenase family.</text>
</comment>
<comment type="function">
    <text evidence="9">Heme-dependent dioxygenase that catalyzes the oxidative cleavage of the L-tryptophan (L-Trp) pyrrole ring and converts L-tryptophan to N-formyl-L-kynurenine. Catalyzes the oxidative cleavage of the indole moiety.</text>
</comment>
<dbReference type="GO" id="GO:0020037">
    <property type="term" value="F:heme binding"/>
    <property type="evidence" value="ECO:0007669"/>
    <property type="project" value="UniProtKB-UniRule"/>
</dbReference>
<comment type="pathway">
    <text evidence="9">Amino-acid degradation; L-tryptophan degradation via kynurenine pathway; L-kynurenine from L-tryptophan: step 1/2.</text>
</comment>
<dbReference type="GO" id="GO:0019441">
    <property type="term" value="P:L-tryptophan catabolic process to kynurenine"/>
    <property type="evidence" value="ECO:0007669"/>
    <property type="project" value="UniProtKB-UniRule"/>
</dbReference>
<keyword evidence="5 9" id="KW-0560">Oxidoreductase</keyword>